<proteinExistence type="predicted"/>
<evidence type="ECO:0000256" key="1">
    <source>
        <dbReference type="SAM" id="Phobius"/>
    </source>
</evidence>
<dbReference type="EMBL" id="FOXO01000010">
    <property type="protein sequence ID" value="SFP86807.1"/>
    <property type="molecule type" value="Genomic_DNA"/>
</dbReference>
<gene>
    <name evidence="2" type="ORF">SAMN04487928_11036</name>
</gene>
<keyword evidence="1" id="KW-0812">Transmembrane</keyword>
<reference evidence="3" key="1">
    <citation type="submission" date="2016-10" db="EMBL/GenBank/DDBJ databases">
        <authorList>
            <person name="Varghese N."/>
            <person name="Submissions S."/>
        </authorList>
    </citation>
    <scope>NUCLEOTIDE SEQUENCE [LARGE SCALE GENOMIC DNA]</scope>
    <source>
        <strain evidence="3">P18</strain>
    </source>
</reference>
<keyword evidence="3" id="KW-1185">Reference proteome</keyword>
<dbReference type="AlphaFoldDB" id="A0A1I5TW20"/>
<name>A0A1I5TW20_9FIRM</name>
<keyword evidence="1" id="KW-1133">Transmembrane helix</keyword>
<dbReference type="Proteomes" id="UP000182624">
    <property type="component" value="Unassembled WGS sequence"/>
</dbReference>
<organism evidence="2 3">
    <name type="scientific">Butyrivibrio proteoclasticus</name>
    <dbReference type="NCBI Taxonomy" id="43305"/>
    <lineage>
        <taxon>Bacteria</taxon>
        <taxon>Bacillati</taxon>
        <taxon>Bacillota</taxon>
        <taxon>Clostridia</taxon>
        <taxon>Lachnospirales</taxon>
        <taxon>Lachnospiraceae</taxon>
        <taxon>Butyrivibrio</taxon>
    </lineage>
</organism>
<keyword evidence="1" id="KW-0472">Membrane</keyword>
<sequence length="470" mass="53220">MQLKTNMIIIFLREIVGVNIKKIDKCANCGAEIQIHEGQERAFCQYCGAEYFIEKDKPGLTEAAFSYLNKVGERRQDELRRKEEAKEREKIRQRHDSNRAILILAGIAVFCFIFSFLFGDKSTESIDKEINENAATSVTENNINETNKKSKDGFVTSTNQKQHVGIYDFYVPLYYKTNIAESDRYSAYAETDGKVVMLQCNSIADNETVDLDWFKDEENAKEYAESFLTSVSGGEFIEGSIKKFGGTEGYLLKYKMSPNDIPGIGWVFIFPSIKDNNWVSVVLGQTDNSEYDYYSDYEKIISSFQINDEVGVEASEKETTQEPAEDMDVSFDKEMALRAFVVAVTNAFSADIFTADGSTVDISKLHSYSDTNCEFYFNIVSKGEWIPSDENTWHGYDIKLRPCSGASQAVINDGVCNVTFDGTNYIVKDLRGVLAIFGQEEYGTKLSTIEDWSDADTYLVIPQKLIEKDR</sequence>
<accession>A0A1I5TW20</accession>
<evidence type="ECO:0000313" key="3">
    <source>
        <dbReference type="Proteomes" id="UP000182624"/>
    </source>
</evidence>
<protein>
    <recommendedName>
        <fullName evidence="4">Zinc ribbon domain-containing protein</fullName>
    </recommendedName>
</protein>
<evidence type="ECO:0000313" key="2">
    <source>
        <dbReference type="EMBL" id="SFP86807.1"/>
    </source>
</evidence>
<feature type="transmembrane region" description="Helical" evidence="1">
    <location>
        <begin position="100"/>
        <end position="119"/>
    </location>
</feature>
<dbReference type="Gene3D" id="2.20.28.30">
    <property type="entry name" value="RNA polymerase ii, chain L"/>
    <property type="match status" value="1"/>
</dbReference>
<evidence type="ECO:0008006" key="4">
    <source>
        <dbReference type="Google" id="ProtNLM"/>
    </source>
</evidence>
<dbReference type="RefSeq" id="WP_143087450.1">
    <property type="nucleotide sequence ID" value="NZ_FOXO01000010.1"/>
</dbReference>
<dbReference type="OrthoDB" id="2237218at2"/>